<name>A0A4U6W172_SETVI</name>
<organism evidence="2 3">
    <name type="scientific">Setaria viridis</name>
    <name type="common">Green bristlegrass</name>
    <name type="synonym">Setaria italica subsp. viridis</name>
    <dbReference type="NCBI Taxonomy" id="4556"/>
    <lineage>
        <taxon>Eukaryota</taxon>
        <taxon>Viridiplantae</taxon>
        <taxon>Streptophyta</taxon>
        <taxon>Embryophyta</taxon>
        <taxon>Tracheophyta</taxon>
        <taxon>Spermatophyta</taxon>
        <taxon>Magnoliopsida</taxon>
        <taxon>Liliopsida</taxon>
        <taxon>Poales</taxon>
        <taxon>Poaceae</taxon>
        <taxon>PACMAD clade</taxon>
        <taxon>Panicoideae</taxon>
        <taxon>Panicodae</taxon>
        <taxon>Paniceae</taxon>
        <taxon>Cenchrinae</taxon>
        <taxon>Setaria</taxon>
    </lineage>
</organism>
<dbReference type="EMBL" id="CM016553">
    <property type="protein sequence ID" value="TKW34179.1"/>
    <property type="molecule type" value="Genomic_DNA"/>
</dbReference>
<evidence type="ECO:0000256" key="1">
    <source>
        <dbReference type="SAM" id="MobiDB-lite"/>
    </source>
</evidence>
<keyword evidence="3" id="KW-1185">Reference proteome</keyword>
<evidence type="ECO:0000313" key="3">
    <source>
        <dbReference type="Proteomes" id="UP000298652"/>
    </source>
</evidence>
<dbReference type="Gramene" id="TKW34179">
    <property type="protein sequence ID" value="TKW34179"/>
    <property type="gene ID" value="SEVIR_2G287400v2"/>
</dbReference>
<feature type="region of interest" description="Disordered" evidence="1">
    <location>
        <begin position="1"/>
        <end position="20"/>
    </location>
</feature>
<dbReference type="Proteomes" id="UP000298652">
    <property type="component" value="Chromosome 2"/>
</dbReference>
<reference evidence="2 3" key="1">
    <citation type="submission" date="2019-03" db="EMBL/GenBank/DDBJ databases">
        <title>WGS assembly of Setaria viridis.</title>
        <authorList>
            <person name="Huang P."/>
            <person name="Jenkins J."/>
            <person name="Grimwood J."/>
            <person name="Barry K."/>
            <person name="Healey A."/>
            <person name="Mamidi S."/>
            <person name="Sreedasyam A."/>
            <person name="Shu S."/>
            <person name="Feldman M."/>
            <person name="Wu J."/>
            <person name="Yu Y."/>
            <person name="Chen C."/>
            <person name="Johnson J."/>
            <person name="Rokhsar D."/>
            <person name="Baxter I."/>
            <person name="Schmutz J."/>
            <person name="Brutnell T."/>
            <person name="Kellogg E."/>
        </authorList>
    </citation>
    <scope>NUCLEOTIDE SEQUENCE [LARGE SCALE GENOMIC DNA]</scope>
    <source>
        <strain evidence="3">cv. A10</strain>
    </source>
</reference>
<gene>
    <name evidence="2" type="ORF">SEVIR_2G287400v2</name>
</gene>
<dbReference type="EMBL" id="CM016553">
    <property type="protein sequence ID" value="TKW34178.1"/>
    <property type="molecule type" value="Genomic_DNA"/>
</dbReference>
<proteinExistence type="predicted"/>
<dbReference type="Gramene" id="TKW34178">
    <property type="protein sequence ID" value="TKW34178"/>
    <property type="gene ID" value="SEVIR_2G287400v2"/>
</dbReference>
<evidence type="ECO:0000313" key="2">
    <source>
        <dbReference type="EMBL" id="TKW34179.1"/>
    </source>
</evidence>
<accession>A0A4U6W172</accession>
<sequence length="147" mass="16766">MITRRYKSVGHDSTMPKPNCPSIHPLGLQTVFLLRPARTPRHPPPRNVTFTIIAESPSAPAHLSSLAHTHGLHYPIEKMIKNPSYFFASMKDVYIRFCTMNVINKQKEADHQEQHSIYLPLLHNMLWGCLIPGLNFSPCHIECLDTN</sequence>
<protein>
    <submittedName>
        <fullName evidence="2">Uncharacterized protein</fullName>
    </submittedName>
</protein>
<dbReference type="AlphaFoldDB" id="A0A4U6W172"/>